<reference evidence="2 3" key="1">
    <citation type="submission" date="2018-10" db="EMBL/GenBank/DDBJ databases">
        <title>Genomic Encyclopedia of Archaeal and Bacterial Type Strains, Phase II (KMG-II): from individual species to whole genera.</title>
        <authorList>
            <person name="Goeker M."/>
        </authorList>
    </citation>
    <scope>NUCLEOTIDE SEQUENCE [LARGE SCALE GENOMIC DNA]</scope>
    <source>
        <strain evidence="2 3">RP-AC37</strain>
    </source>
</reference>
<dbReference type="Pfam" id="PF01872">
    <property type="entry name" value="RibD_C"/>
    <property type="match status" value="1"/>
</dbReference>
<dbReference type="AlphaFoldDB" id="A0A420XNJ8"/>
<name>A0A420XNJ8_9ACTN</name>
<dbReference type="Gene3D" id="3.40.430.10">
    <property type="entry name" value="Dihydrofolate Reductase, subunit A"/>
    <property type="match status" value="1"/>
</dbReference>
<dbReference type="InterPro" id="IPR024072">
    <property type="entry name" value="DHFR-like_dom_sf"/>
</dbReference>
<evidence type="ECO:0000313" key="3">
    <source>
        <dbReference type="Proteomes" id="UP000281955"/>
    </source>
</evidence>
<dbReference type="InterPro" id="IPR002734">
    <property type="entry name" value="RibDG_C"/>
</dbReference>
<dbReference type="EMBL" id="RBWV01000012">
    <property type="protein sequence ID" value="RKS73756.1"/>
    <property type="molecule type" value="Genomic_DNA"/>
</dbReference>
<feature type="domain" description="Bacterial bifunctional deaminase-reductase C-terminal" evidence="1">
    <location>
        <begin position="4"/>
        <end position="168"/>
    </location>
</feature>
<proteinExistence type="predicted"/>
<accession>A0A420XNJ8</accession>
<protein>
    <submittedName>
        <fullName evidence="2">Dihydrofolate reductase</fullName>
    </submittedName>
</protein>
<dbReference type="Proteomes" id="UP000281955">
    <property type="component" value="Unassembled WGS sequence"/>
</dbReference>
<comment type="caution">
    <text evidence="2">The sequence shown here is derived from an EMBL/GenBank/DDBJ whole genome shotgun (WGS) entry which is preliminary data.</text>
</comment>
<dbReference type="InParanoid" id="A0A420XNJ8"/>
<sequence length="178" mass="19363">MGRIISSVLVSLDGVVEAPWTWAPFDDEAKAVALGALRTYDGFVMGRESYERFSTMWGPVVGDPYIDAVNAAPKHVVSSTLDDVSWNASLVTGDPVEQVAELRASKTLVKYGTGRLDDLLLAHRLLDEVNLWVWPVVVGSGRHVFEGLSTPVPPLELTSVRELANGSVIHSYVPRYAG</sequence>
<evidence type="ECO:0000259" key="1">
    <source>
        <dbReference type="Pfam" id="PF01872"/>
    </source>
</evidence>
<dbReference type="GO" id="GO:0009231">
    <property type="term" value="P:riboflavin biosynthetic process"/>
    <property type="evidence" value="ECO:0007669"/>
    <property type="project" value="InterPro"/>
</dbReference>
<gene>
    <name evidence="2" type="ORF">CLV35_2247</name>
</gene>
<evidence type="ECO:0000313" key="2">
    <source>
        <dbReference type="EMBL" id="RKS73756.1"/>
    </source>
</evidence>
<organism evidence="2 3">
    <name type="scientific">Motilibacter peucedani</name>
    <dbReference type="NCBI Taxonomy" id="598650"/>
    <lineage>
        <taxon>Bacteria</taxon>
        <taxon>Bacillati</taxon>
        <taxon>Actinomycetota</taxon>
        <taxon>Actinomycetes</taxon>
        <taxon>Motilibacterales</taxon>
        <taxon>Motilibacteraceae</taxon>
        <taxon>Motilibacter</taxon>
    </lineage>
</organism>
<keyword evidence="3" id="KW-1185">Reference proteome</keyword>
<dbReference type="RefSeq" id="WP_183061927.1">
    <property type="nucleotide sequence ID" value="NZ_RBWV01000012.1"/>
</dbReference>
<dbReference type="SUPFAM" id="SSF53597">
    <property type="entry name" value="Dihydrofolate reductase-like"/>
    <property type="match status" value="1"/>
</dbReference>
<dbReference type="GO" id="GO:0008703">
    <property type="term" value="F:5-amino-6-(5-phosphoribosylamino)uracil reductase activity"/>
    <property type="evidence" value="ECO:0007669"/>
    <property type="project" value="InterPro"/>
</dbReference>